<evidence type="ECO:0000313" key="6">
    <source>
        <dbReference type="Proteomes" id="UP000183952"/>
    </source>
</evidence>
<dbReference type="SUPFAM" id="SSF53756">
    <property type="entry name" value="UDP-Glycosyltransferase/glycogen phosphorylase"/>
    <property type="match status" value="1"/>
</dbReference>
<gene>
    <name evidence="5" type="ORF">SAMN02745248_01296</name>
</gene>
<feature type="domain" description="Diacylglycerol glucosyltransferase N-terminal" evidence="4">
    <location>
        <begin position="16"/>
        <end position="173"/>
    </location>
</feature>
<dbReference type="GO" id="GO:0016020">
    <property type="term" value="C:membrane"/>
    <property type="evidence" value="ECO:0007669"/>
    <property type="project" value="GOC"/>
</dbReference>
<proteinExistence type="inferred from homology"/>
<evidence type="ECO:0000256" key="1">
    <source>
        <dbReference type="ARBA" id="ARBA00006962"/>
    </source>
</evidence>
<dbReference type="GO" id="GO:0016758">
    <property type="term" value="F:hexosyltransferase activity"/>
    <property type="evidence" value="ECO:0007669"/>
    <property type="project" value="InterPro"/>
</dbReference>
<organism evidence="5 6">
    <name type="scientific">Hathewaya proteolytica DSM 3090</name>
    <dbReference type="NCBI Taxonomy" id="1121331"/>
    <lineage>
        <taxon>Bacteria</taxon>
        <taxon>Bacillati</taxon>
        <taxon>Bacillota</taxon>
        <taxon>Clostridia</taxon>
        <taxon>Eubacteriales</taxon>
        <taxon>Clostridiaceae</taxon>
        <taxon>Hathewaya</taxon>
    </lineage>
</organism>
<dbReference type="InterPro" id="IPR050519">
    <property type="entry name" value="Glycosyltransf_28_UgtP"/>
</dbReference>
<dbReference type="Pfam" id="PF06925">
    <property type="entry name" value="MGDG_synth"/>
    <property type="match status" value="1"/>
</dbReference>
<dbReference type="EMBL" id="FRAD01000009">
    <property type="protein sequence ID" value="SHJ91430.1"/>
    <property type="molecule type" value="Genomic_DNA"/>
</dbReference>
<dbReference type="GO" id="GO:0009247">
    <property type="term" value="P:glycolipid biosynthetic process"/>
    <property type="evidence" value="ECO:0007669"/>
    <property type="project" value="InterPro"/>
</dbReference>
<dbReference type="OrthoDB" id="9815663at2"/>
<accession>A0A1M6N6V3</accession>
<dbReference type="PANTHER" id="PTHR43025:SF3">
    <property type="entry name" value="MONOGALACTOSYLDIACYLGLYCEROL SYNTHASE 1, CHLOROPLASTIC"/>
    <property type="match status" value="1"/>
</dbReference>
<protein>
    <submittedName>
        <fullName evidence="5">Processive 1,2-diacylglycerol beta-glucosyltransferase</fullName>
    </submittedName>
</protein>
<comment type="similarity">
    <text evidence="1">Belongs to the glycosyltransferase 28 family.</text>
</comment>
<sequence length="386" mass="44776">MKRILIITTSLTGMGHKSASDSIEGELSSYKDLYVKTIEGFELGSEWYKAQSQIYSKSVKLSYDLWHFLWVTSDIGYKEINMYISKKIEKKFLATVKEVKPDLILTVQPMFVGSILNIMEHYYMDIPFGVCITDIVSISNFWTDKRANFVICPTEECKEACLVRGVDEKRIQSLSYPLRPQFLKVLDKSMDFRIQFMKRCELKNQVNILMVAGGDGTANFYDICDKIRKKLSHKYKFSITIVTGRNMVLKAELEKKFKVWGKDKRFYITVKGFVKNMEHEYMNNNIGILRASPGVMMEGVACRLPMIFFDYIPGQESGNGEFAQKNGIGTLCSSSEEIINKIENYIGEDFKVMKDMIYRQNEFYHKYLNKPLGKYLYDFINNKTTL</sequence>
<evidence type="ECO:0000256" key="2">
    <source>
        <dbReference type="ARBA" id="ARBA00022676"/>
    </source>
</evidence>
<keyword evidence="6" id="KW-1185">Reference proteome</keyword>
<evidence type="ECO:0000256" key="3">
    <source>
        <dbReference type="ARBA" id="ARBA00022679"/>
    </source>
</evidence>
<reference evidence="5 6" key="1">
    <citation type="submission" date="2016-11" db="EMBL/GenBank/DDBJ databases">
        <authorList>
            <person name="Jaros S."/>
            <person name="Januszkiewicz K."/>
            <person name="Wedrychowicz H."/>
        </authorList>
    </citation>
    <scope>NUCLEOTIDE SEQUENCE [LARGE SCALE GENOMIC DNA]</scope>
    <source>
        <strain evidence="5 6">DSM 3090</strain>
    </source>
</reference>
<evidence type="ECO:0000259" key="4">
    <source>
        <dbReference type="Pfam" id="PF06925"/>
    </source>
</evidence>
<keyword evidence="3 5" id="KW-0808">Transferase</keyword>
<dbReference type="InterPro" id="IPR009695">
    <property type="entry name" value="Diacylglyc_glucosyltr_N"/>
</dbReference>
<keyword evidence="2" id="KW-0328">Glycosyltransferase</keyword>
<dbReference type="Gene3D" id="3.40.50.2000">
    <property type="entry name" value="Glycogen Phosphorylase B"/>
    <property type="match status" value="1"/>
</dbReference>
<dbReference type="STRING" id="1121331.SAMN02745248_01296"/>
<dbReference type="Proteomes" id="UP000183952">
    <property type="component" value="Unassembled WGS sequence"/>
</dbReference>
<evidence type="ECO:0000313" key="5">
    <source>
        <dbReference type="EMBL" id="SHJ91430.1"/>
    </source>
</evidence>
<dbReference type="AlphaFoldDB" id="A0A1M6N6V3"/>
<dbReference type="RefSeq" id="WP_072903305.1">
    <property type="nucleotide sequence ID" value="NZ_FRAD01000009.1"/>
</dbReference>
<name>A0A1M6N6V3_9CLOT</name>
<dbReference type="PANTHER" id="PTHR43025">
    <property type="entry name" value="MONOGALACTOSYLDIACYLGLYCEROL SYNTHASE"/>
    <property type="match status" value="1"/>
</dbReference>